<evidence type="ECO:0000313" key="3">
    <source>
        <dbReference type="Proteomes" id="UP000187609"/>
    </source>
</evidence>
<dbReference type="Pfam" id="PF22936">
    <property type="entry name" value="Pol_BBD"/>
    <property type="match status" value="1"/>
</dbReference>
<proteinExistence type="predicted"/>
<dbReference type="PANTHER" id="PTHR34222:SF87">
    <property type="entry name" value="CCHC-TYPE DOMAIN-CONTAINING PROTEIN"/>
    <property type="match status" value="1"/>
</dbReference>
<dbReference type="InterPro" id="IPR054722">
    <property type="entry name" value="PolX-like_BBD"/>
</dbReference>
<dbReference type="Gramene" id="OIT36672">
    <property type="protein sequence ID" value="OIT36672"/>
    <property type="gene ID" value="A4A49_51924"/>
</dbReference>
<accession>A0A314L577</accession>
<feature type="non-terminal residue" evidence="2">
    <location>
        <position position="380"/>
    </location>
</feature>
<name>A0A314L577_NICAT</name>
<dbReference type="AlphaFoldDB" id="A0A314L577"/>
<keyword evidence="3" id="KW-1185">Reference proteome</keyword>
<reference evidence="2" key="1">
    <citation type="submission" date="2016-11" db="EMBL/GenBank/DDBJ databases">
        <title>The genome of Nicotiana attenuata.</title>
        <authorList>
            <person name="Xu S."/>
            <person name="Brockmoeller T."/>
            <person name="Gaquerel E."/>
            <person name="Navarro A."/>
            <person name="Kuhl H."/>
            <person name="Gase K."/>
            <person name="Ling Z."/>
            <person name="Zhou W."/>
            <person name="Kreitzer C."/>
            <person name="Stanke M."/>
            <person name="Tang H."/>
            <person name="Lyons E."/>
            <person name="Pandey P."/>
            <person name="Pandey S.P."/>
            <person name="Timmermann B."/>
            <person name="Baldwin I.T."/>
        </authorList>
    </citation>
    <scope>NUCLEOTIDE SEQUENCE [LARGE SCALE GENOMIC DNA]</scope>
    <source>
        <strain evidence="2">UT</strain>
    </source>
</reference>
<protein>
    <recommendedName>
        <fullName evidence="1">Retrovirus-related Pol polyprotein from transposon TNT 1-94-like beta-barrel domain-containing protein</fullName>
    </recommendedName>
</protein>
<dbReference type="EMBL" id="MJEQ01000406">
    <property type="protein sequence ID" value="OIT36672.1"/>
    <property type="molecule type" value="Genomic_DNA"/>
</dbReference>
<gene>
    <name evidence="2" type="ORF">A4A49_51924</name>
</gene>
<evidence type="ECO:0000259" key="1">
    <source>
        <dbReference type="Pfam" id="PF22936"/>
    </source>
</evidence>
<dbReference type="PANTHER" id="PTHR34222">
    <property type="entry name" value="GAG_PRE-INTEGRS DOMAIN-CONTAINING PROTEIN"/>
    <property type="match status" value="1"/>
</dbReference>
<comment type="caution">
    <text evidence="2">The sequence shown here is derived from an EMBL/GenBank/DDBJ whole genome shotgun (WGS) entry which is preliminary data.</text>
</comment>
<sequence length="380" mass="42236">MAIDTITTPTRPVLDHNHPLYLHPSNGPVALLGKNKLCLVDGTTSKGDFGSGLAHQWDRCNAIERFDKVNASRLYYLPKEIFTSTQGISSVSVYFTRLTDLWAEYDAILPPPPVKDYVEQLEFQRLLQFFMGLNDSFEQARSHILMMPNVPSINQAYAMIVQDESRRTISSSQFNTHTGQVEPTAMFTSQSGSRQRRNFGENCYKVVGYPSDFKPKRRANVAAQIENTVAQEAHNGVPTHMFTNEQYSQILQLLNKNSIGESSGTIAAMADTGATNHMIGNKDLLHNGTQTENAGQVQLPTGDSAKITHVGDCQLSGGDTIKNVLCVPTFKFNLLSVSKVTKDLNCFASFFPTFCVFQDLWSGRVKEIGREEDGLYTMIS</sequence>
<organism evidence="2 3">
    <name type="scientific">Nicotiana attenuata</name>
    <name type="common">Coyote tobacco</name>
    <dbReference type="NCBI Taxonomy" id="49451"/>
    <lineage>
        <taxon>Eukaryota</taxon>
        <taxon>Viridiplantae</taxon>
        <taxon>Streptophyta</taxon>
        <taxon>Embryophyta</taxon>
        <taxon>Tracheophyta</taxon>
        <taxon>Spermatophyta</taxon>
        <taxon>Magnoliopsida</taxon>
        <taxon>eudicotyledons</taxon>
        <taxon>Gunneridae</taxon>
        <taxon>Pentapetalae</taxon>
        <taxon>asterids</taxon>
        <taxon>lamiids</taxon>
        <taxon>Solanales</taxon>
        <taxon>Solanaceae</taxon>
        <taxon>Nicotianoideae</taxon>
        <taxon>Nicotianeae</taxon>
        <taxon>Nicotiana</taxon>
    </lineage>
</organism>
<feature type="domain" description="Retrovirus-related Pol polyprotein from transposon TNT 1-94-like beta-barrel" evidence="1">
    <location>
        <begin position="270"/>
        <end position="342"/>
    </location>
</feature>
<dbReference type="Proteomes" id="UP000187609">
    <property type="component" value="Unassembled WGS sequence"/>
</dbReference>
<evidence type="ECO:0000313" key="2">
    <source>
        <dbReference type="EMBL" id="OIT36672.1"/>
    </source>
</evidence>